<keyword evidence="1" id="KW-0472">Membrane</keyword>
<organism evidence="2 3">
    <name type="scientific">Lachancea fermentati</name>
    <name type="common">Zygosaccharomyces fermentati</name>
    <dbReference type="NCBI Taxonomy" id="4955"/>
    <lineage>
        <taxon>Eukaryota</taxon>
        <taxon>Fungi</taxon>
        <taxon>Dikarya</taxon>
        <taxon>Ascomycota</taxon>
        <taxon>Saccharomycotina</taxon>
        <taxon>Saccharomycetes</taxon>
        <taxon>Saccharomycetales</taxon>
        <taxon>Saccharomycetaceae</taxon>
        <taxon>Lachancea</taxon>
    </lineage>
</organism>
<protein>
    <submittedName>
        <fullName evidence="2">LAFE_0G06304g1_1</fullName>
    </submittedName>
</protein>
<keyword evidence="1" id="KW-1133">Transmembrane helix</keyword>
<keyword evidence="3" id="KW-1185">Reference proteome</keyword>
<reference evidence="2 3" key="1">
    <citation type="submission" date="2016-03" db="EMBL/GenBank/DDBJ databases">
        <authorList>
            <person name="Devillers H."/>
        </authorList>
    </citation>
    <scope>NUCLEOTIDE SEQUENCE [LARGE SCALE GENOMIC DNA]</scope>
    <source>
        <strain evidence="2">CBS 6772</strain>
    </source>
</reference>
<sequence length="357" mass="41175">MLLPRLGIHAFKAPSRSVKIALPAAWHAYPALRLFSTIEKKPLLTPLHSKHRPILSQTLNLRHQKFHTLGPQRFQNSPPNFRIYNFSPITVTLAFIGLISVFFFILPLVFTFFFPLVIAAIVAYQFKKWKSHMLFSQLHNSLQRTKLKISYSSLSALQTSVIGNVLKKENISNDMFNMVKSQLKSNSMWMDDTVRDRADRTLNFLEARVLEAFKKNEGGVRQYFLGDDVTNWVQDGYDLRLDTQFFRTRGRNINGSLVMMMSYPLYLTSTRQGQRLLADVSLVFCDNSLIDGGNTFKFLSELAKEDRKCPMIITIKSTRTLFPKQFIIETLGDSGQELSNYSVHTMKDGHRQFTYHE</sequence>
<dbReference type="AlphaFoldDB" id="A0A1G4MHN9"/>
<accession>A0A1G4MHN9</accession>
<gene>
    <name evidence="2" type="ORF">LAFE_0G06304G</name>
</gene>
<proteinExistence type="predicted"/>
<dbReference type="Proteomes" id="UP000190831">
    <property type="component" value="Chromosome G"/>
</dbReference>
<dbReference type="OMA" id="RTNWINT"/>
<evidence type="ECO:0000256" key="1">
    <source>
        <dbReference type="SAM" id="Phobius"/>
    </source>
</evidence>
<feature type="transmembrane region" description="Helical" evidence="1">
    <location>
        <begin position="109"/>
        <end position="126"/>
    </location>
</feature>
<evidence type="ECO:0000313" key="3">
    <source>
        <dbReference type="Proteomes" id="UP000190831"/>
    </source>
</evidence>
<keyword evidence="1" id="KW-0812">Transmembrane</keyword>
<dbReference type="OrthoDB" id="4067755at2759"/>
<dbReference type="EMBL" id="LT598486">
    <property type="protein sequence ID" value="SCW03250.1"/>
    <property type="molecule type" value="Genomic_DNA"/>
</dbReference>
<feature type="transmembrane region" description="Helical" evidence="1">
    <location>
        <begin position="83"/>
        <end position="103"/>
    </location>
</feature>
<name>A0A1G4MHN9_LACFM</name>
<evidence type="ECO:0000313" key="2">
    <source>
        <dbReference type="EMBL" id="SCW03250.1"/>
    </source>
</evidence>